<organism evidence="1">
    <name type="scientific">bioreactor metagenome</name>
    <dbReference type="NCBI Taxonomy" id="1076179"/>
    <lineage>
        <taxon>unclassified sequences</taxon>
        <taxon>metagenomes</taxon>
        <taxon>ecological metagenomes</taxon>
    </lineage>
</organism>
<dbReference type="AlphaFoldDB" id="A0A645FY73"/>
<reference evidence="1" key="1">
    <citation type="submission" date="2019-08" db="EMBL/GenBank/DDBJ databases">
        <authorList>
            <person name="Kucharzyk K."/>
            <person name="Murdoch R.W."/>
            <person name="Higgins S."/>
            <person name="Loffler F."/>
        </authorList>
    </citation>
    <scope>NUCLEOTIDE SEQUENCE</scope>
</reference>
<name>A0A645FY73_9ZZZZ</name>
<dbReference type="EMBL" id="VSSQ01067061">
    <property type="protein sequence ID" value="MPN19498.1"/>
    <property type="molecule type" value="Genomic_DNA"/>
</dbReference>
<proteinExistence type="predicted"/>
<sequence length="146" mass="14171">MTSDDAGCLVRAAATIACASGCPLPLSTAAAVAKTAAGVLPAAGTTSVTAGLPTVRVPVLSNTMKSTLRKASSASAFFTRIPCRAPKPIPTITDIGVASPNAQGHATSNTAMALSKPNSQLPAIAPQTSSVIAAAAITSGTIAAAT</sequence>
<protein>
    <submittedName>
        <fullName evidence="1">Uncharacterized protein</fullName>
    </submittedName>
</protein>
<comment type="caution">
    <text evidence="1">The sequence shown here is derived from an EMBL/GenBank/DDBJ whole genome shotgun (WGS) entry which is preliminary data.</text>
</comment>
<accession>A0A645FY73</accession>
<evidence type="ECO:0000313" key="1">
    <source>
        <dbReference type="EMBL" id="MPN19498.1"/>
    </source>
</evidence>
<gene>
    <name evidence="1" type="ORF">SDC9_166869</name>
</gene>